<feature type="domain" description="NlpC/P60" evidence="5">
    <location>
        <begin position="36"/>
        <end position="170"/>
    </location>
</feature>
<reference evidence="6 7" key="1">
    <citation type="journal article" date="2016" name="Nat. Commun.">
        <title>Thousands of microbial genomes shed light on interconnected biogeochemical processes in an aquifer system.</title>
        <authorList>
            <person name="Anantharaman K."/>
            <person name="Brown C.T."/>
            <person name="Hug L.A."/>
            <person name="Sharon I."/>
            <person name="Castelle C.J."/>
            <person name="Probst A.J."/>
            <person name="Thomas B.C."/>
            <person name="Singh A."/>
            <person name="Wilkins M.J."/>
            <person name="Karaoz U."/>
            <person name="Brodie E.L."/>
            <person name="Williams K.H."/>
            <person name="Hubbard S.S."/>
            <person name="Banfield J.F."/>
        </authorList>
    </citation>
    <scope>NUCLEOTIDE SEQUENCE [LARGE SCALE GENOMIC DNA]</scope>
</reference>
<dbReference type="AlphaFoldDB" id="A0A1F5NZ59"/>
<keyword evidence="3" id="KW-0378">Hydrolase</keyword>
<sequence length="203" mass="22510">MDYRAVGNLCAVSLESLELPISHEETLAMLNSKGFTVVEVDIIALARQCIETSLYRRGAGLFEAPAVVDCSSFIKWLYARRGIWLPRRSIQQRKLGESINLGELVAGDVVFVSGRIDYYYDDPSDGVGHVGICTGDGTIIHAADSKINVVETSIEEFVGKNKFRGARRYVPKGTEVFTLETPCHRQVEIADDIRWIILQSVSA</sequence>
<dbReference type="Gene3D" id="3.90.1720.10">
    <property type="entry name" value="endopeptidase domain like (from Nostoc punctiforme)"/>
    <property type="match status" value="1"/>
</dbReference>
<organism evidence="6 7">
    <name type="scientific">Candidatus Doudnabacteria bacterium RIFCSPHIGHO2_01_FULL_49_9</name>
    <dbReference type="NCBI Taxonomy" id="1817827"/>
    <lineage>
        <taxon>Bacteria</taxon>
        <taxon>Candidatus Doudnaibacteriota</taxon>
    </lineage>
</organism>
<evidence type="ECO:0000256" key="3">
    <source>
        <dbReference type="ARBA" id="ARBA00022801"/>
    </source>
</evidence>
<keyword evidence="2" id="KW-0645">Protease</keyword>
<dbReference type="Proteomes" id="UP000176339">
    <property type="component" value="Unassembled WGS sequence"/>
</dbReference>
<evidence type="ECO:0000256" key="1">
    <source>
        <dbReference type="ARBA" id="ARBA00007074"/>
    </source>
</evidence>
<protein>
    <recommendedName>
        <fullName evidence="5">NlpC/P60 domain-containing protein</fullName>
    </recommendedName>
</protein>
<proteinExistence type="inferred from homology"/>
<dbReference type="SUPFAM" id="SSF54001">
    <property type="entry name" value="Cysteine proteinases"/>
    <property type="match status" value="1"/>
</dbReference>
<accession>A0A1F5NZ59</accession>
<evidence type="ECO:0000259" key="5">
    <source>
        <dbReference type="PROSITE" id="PS51935"/>
    </source>
</evidence>
<evidence type="ECO:0000256" key="2">
    <source>
        <dbReference type="ARBA" id="ARBA00022670"/>
    </source>
</evidence>
<dbReference type="PANTHER" id="PTHR47053">
    <property type="entry name" value="MUREIN DD-ENDOPEPTIDASE MEPH-RELATED"/>
    <property type="match status" value="1"/>
</dbReference>
<evidence type="ECO:0000313" key="6">
    <source>
        <dbReference type="EMBL" id="OGE82620.1"/>
    </source>
</evidence>
<comment type="caution">
    <text evidence="6">The sequence shown here is derived from an EMBL/GenBank/DDBJ whole genome shotgun (WGS) entry which is preliminary data.</text>
</comment>
<dbReference type="GO" id="GO:0006508">
    <property type="term" value="P:proteolysis"/>
    <property type="evidence" value="ECO:0007669"/>
    <property type="project" value="UniProtKB-KW"/>
</dbReference>
<gene>
    <name evidence="6" type="ORF">A2846_01365</name>
</gene>
<comment type="similarity">
    <text evidence="1">Belongs to the peptidase C40 family.</text>
</comment>
<keyword evidence="4" id="KW-0788">Thiol protease</keyword>
<dbReference type="PANTHER" id="PTHR47053:SF1">
    <property type="entry name" value="MUREIN DD-ENDOPEPTIDASE MEPH-RELATED"/>
    <property type="match status" value="1"/>
</dbReference>
<dbReference type="InterPro" id="IPR000064">
    <property type="entry name" value="NLP_P60_dom"/>
</dbReference>
<dbReference type="PROSITE" id="PS51935">
    <property type="entry name" value="NLPC_P60"/>
    <property type="match status" value="1"/>
</dbReference>
<dbReference type="GO" id="GO:0008234">
    <property type="term" value="F:cysteine-type peptidase activity"/>
    <property type="evidence" value="ECO:0007669"/>
    <property type="project" value="UniProtKB-KW"/>
</dbReference>
<evidence type="ECO:0000313" key="7">
    <source>
        <dbReference type="Proteomes" id="UP000176339"/>
    </source>
</evidence>
<name>A0A1F5NZ59_9BACT</name>
<dbReference type="EMBL" id="MFEN01000067">
    <property type="protein sequence ID" value="OGE82620.1"/>
    <property type="molecule type" value="Genomic_DNA"/>
</dbReference>
<evidence type="ECO:0000256" key="4">
    <source>
        <dbReference type="ARBA" id="ARBA00022807"/>
    </source>
</evidence>
<dbReference type="InterPro" id="IPR051202">
    <property type="entry name" value="Peptidase_C40"/>
</dbReference>
<dbReference type="InterPro" id="IPR038765">
    <property type="entry name" value="Papain-like_cys_pep_sf"/>
</dbReference>
<dbReference type="Pfam" id="PF00877">
    <property type="entry name" value="NLPC_P60"/>
    <property type="match status" value="1"/>
</dbReference>